<reference evidence="2 3" key="1">
    <citation type="journal article" date="2005" name="Int. J. Syst. Evol. Microbiol.">
        <title>Bacillus litoralis sp. nov., isolated from a tidal flat of the Yellow Sea in Korea.</title>
        <authorList>
            <person name="Yoon J.H."/>
            <person name="Oh T.K."/>
        </authorList>
    </citation>
    <scope>NUCLEOTIDE SEQUENCE [LARGE SCALE GENOMIC DNA]</scope>
    <source>
        <strain evidence="2 3">SW-211</strain>
    </source>
</reference>
<dbReference type="Proteomes" id="UP000321363">
    <property type="component" value="Unassembled WGS sequence"/>
</dbReference>
<feature type="transmembrane region" description="Helical" evidence="1">
    <location>
        <begin position="130"/>
        <end position="147"/>
    </location>
</feature>
<keyword evidence="1" id="KW-0812">Transmembrane</keyword>
<evidence type="ECO:0000313" key="3">
    <source>
        <dbReference type="Proteomes" id="UP000321363"/>
    </source>
</evidence>
<name>A0A5C6VX78_9BACI</name>
<dbReference type="AlphaFoldDB" id="A0A5C6VX78"/>
<evidence type="ECO:0000313" key="2">
    <source>
        <dbReference type="EMBL" id="TXC89861.1"/>
    </source>
</evidence>
<keyword evidence="1" id="KW-0472">Membrane</keyword>
<dbReference type="RefSeq" id="WP_146949658.1">
    <property type="nucleotide sequence ID" value="NZ_VOQF01000008.1"/>
</dbReference>
<comment type="caution">
    <text evidence="2">The sequence shown here is derived from an EMBL/GenBank/DDBJ whole genome shotgun (WGS) entry which is preliminary data.</text>
</comment>
<dbReference type="Pfam" id="PF10027">
    <property type="entry name" value="DUF2269"/>
    <property type="match status" value="1"/>
</dbReference>
<organism evidence="2 3">
    <name type="scientific">Metabacillus litoralis</name>
    <dbReference type="NCBI Taxonomy" id="152268"/>
    <lineage>
        <taxon>Bacteria</taxon>
        <taxon>Bacillati</taxon>
        <taxon>Bacillota</taxon>
        <taxon>Bacilli</taxon>
        <taxon>Bacillales</taxon>
        <taxon>Bacillaceae</taxon>
        <taxon>Metabacillus</taxon>
    </lineage>
</organism>
<feature type="transmembrane region" description="Helical" evidence="1">
    <location>
        <begin position="51"/>
        <end position="72"/>
    </location>
</feature>
<feature type="transmembrane region" description="Helical" evidence="1">
    <location>
        <begin position="6"/>
        <end position="30"/>
    </location>
</feature>
<protein>
    <submittedName>
        <fullName evidence="2">DUF2269 family protein</fullName>
    </submittedName>
</protein>
<keyword evidence="3" id="KW-1185">Reference proteome</keyword>
<accession>A0A5C6VX78</accession>
<dbReference type="OrthoDB" id="1493393at2"/>
<evidence type="ECO:0000256" key="1">
    <source>
        <dbReference type="SAM" id="Phobius"/>
    </source>
</evidence>
<feature type="transmembrane region" description="Helical" evidence="1">
    <location>
        <begin position="78"/>
        <end position="97"/>
    </location>
</feature>
<keyword evidence="1" id="KW-1133">Transmembrane helix</keyword>
<dbReference type="InterPro" id="IPR018729">
    <property type="entry name" value="DUF2269_transmembrane"/>
</dbReference>
<sequence>MTFYSVLLVIHLIAAVVGLGATFGLPVLLGNVKNTSQAKFAHKVSQGIEKYAKIGSITLLLTGIIMGIIQPYLFKEVWYIASLIIYVAVQPIAAGLLPKNANLQIEVLEEHDGHELPEDYLILAKKAAPLNHILSASAIVLIILMTLKPF</sequence>
<dbReference type="EMBL" id="VOQF01000008">
    <property type="protein sequence ID" value="TXC89861.1"/>
    <property type="molecule type" value="Genomic_DNA"/>
</dbReference>
<proteinExistence type="predicted"/>
<gene>
    <name evidence="2" type="ORF">FS935_16000</name>
</gene>